<feature type="domain" description="Secretion system C-terminal sorting" evidence="2">
    <location>
        <begin position="104"/>
        <end position="174"/>
    </location>
</feature>
<name>A0A6C0RHY8_9BACT</name>
<organism evidence="3 4">
    <name type="scientific">Draconibacterium halophilum</name>
    <dbReference type="NCBI Taxonomy" id="2706887"/>
    <lineage>
        <taxon>Bacteria</taxon>
        <taxon>Pseudomonadati</taxon>
        <taxon>Bacteroidota</taxon>
        <taxon>Bacteroidia</taxon>
        <taxon>Marinilabiliales</taxon>
        <taxon>Prolixibacteraceae</taxon>
        <taxon>Draconibacterium</taxon>
    </lineage>
</organism>
<evidence type="ECO:0000259" key="2">
    <source>
        <dbReference type="Pfam" id="PF18962"/>
    </source>
</evidence>
<dbReference type="Proteomes" id="UP000474630">
    <property type="component" value="Chromosome"/>
</dbReference>
<keyword evidence="4" id="KW-1185">Reference proteome</keyword>
<gene>
    <name evidence="3" type="ORF">G0Q07_16790</name>
</gene>
<feature type="chain" id="PRO_5025640027" evidence="1">
    <location>
        <begin position="41"/>
        <end position="178"/>
    </location>
</feature>
<dbReference type="RefSeq" id="WP_163348237.1">
    <property type="nucleotide sequence ID" value="NZ_CP048409.1"/>
</dbReference>
<dbReference type="NCBIfam" id="TIGR04183">
    <property type="entry name" value="Por_Secre_tail"/>
    <property type="match status" value="1"/>
</dbReference>
<evidence type="ECO:0000313" key="3">
    <source>
        <dbReference type="EMBL" id="QIA09265.1"/>
    </source>
</evidence>
<evidence type="ECO:0000313" key="4">
    <source>
        <dbReference type="Proteomes" id="UP000474630"/>
    </source>
</evidence>
<keyword evidence="1" id="KW-0732">Signal</keyword>
<dbReference type="AlphaFoldDB" id="A0A6C0RHY8"/>
<sequence length="178" mass="19722">MNSNQSKCKKSLHNSLCKISSNFSFLLLFFLLFSTARSNAQSAILSGGKTVSNTNYSLSYSIGELSVATYKNTDIALTQGQQQGSLIITSINKLAASGIALKAYPNPTSNFVMLTIEGENIGEMEFSLTHVNGSLLLSEKNLLRQQKISMNQYRSGIYFLTVTNRKNNYIHTFKIIKQ</sequence>
<proteinExistence type="predicted"/>
<dbReference type="EMBL" id="CP048409">
    <property type="protein sequence ID" value="QIA09265.1"/>
    <property type="molecule type" value="Genomic_DNA"/>
</dbReference>
<evidence type="ECO:0000256" key="1">
    <source>
        <dbReference type="SAM" id="SignalP"/>
    </source>
</evidence>
<dbReference type="Pfam" id="PF18962">
    <property type="entry name" value="Por_Secre_tail"/>
    <property type="match status" value="1"/>
</dbReference>
<accession>A0A6C0RHY8</accession>
<reference evidence="3 4" key="1">
    <citation type="submission" date="2020-02" db="EMBL/GenBank/DDBJ databases">
        <title>Genome sequencing for Draconibacterium sp. strain M1.</title>
        <authorList>
            <person name="Park S.-J."/>
        </authorList>
    </citation>
    <scope>NUCLEOTIDE SEQUENCE [LARGE SCALE GENOMIC DNA]</scope>
    <source>
        <strain evidence="3 4">M1</strain>
    </source>
</reference>
<dbReference type="InterPro" id="IPR026444">
    <property type="entry name" value="Secre_tail"/>
</dbReference>
<protein>
    <submittedName>
        <fullName evidence="3">T9SS type A sorting domain-containing protein</fullName>
    </submittedName>
</protein>
<dbReference type="KEGG" id="drc:G0Q07_16790"/>
<feature type="signal peptide" evidence="1">
    <location>
        <begin position="1"/>
        <end position="40"/>
    </location>
</feature>